<protein>
    <recommendedName>
        <fullName evidence="3">Secreted protein</fullName>
    </recommendedName>
</protein>
<organism evidence="2">
    <name type="scientific">Lotus japonicus</name>
    <name type="common">Lotus corniculatus var. japonicus</name>
    <dbReference type="NCBI Taxonomy" id="34305"/>
    <lineage>
        <taxon>Eukaryota</taxon>
        <taxon>Viridiplantae</taxon>
        <taxon>Streptophyta</taxon>
        <taxon>Embryophyta</taxon>
        <taxon>Tracheophyta</taxon>
        <taxon>Spermatophyta</taxon>
        <taxon>Magnoliopsida</taxon>
        <taxon>eudicotyledons</taxon>
        <taxon>Gunneridae</taxon>
        <taxon>Pentapetalae</taxon>
        <taxon>rosids</taxon>
        <taxon>fabids</taxon>
        <taxon>Fabales</taxon>
        <taxon>Fabaceae</taxon>
        <taxon>Papilionoideae</taxon>
        <taxon>50 kb inversion clade</taxon>
        <taxon>NPAAA clade</taxon>
        <taxon>Hologalegina</taxon>
        <taxon>robinioid clade</taxon>
        <taxon>Loteae</taxon>
        <taxon>Lotus</taxon>
    </lineage>
</organism>
<evidence type="ECO:0008006" key="3">
    <source>
        <dbReference type="Google" id="ProtNLM"/>
    </source>
</evidence>
<sequence length="88" mass="9887">MTSVGYIIFLLFSLCGWPRCNLNCLLFSIKVTSLHLVKSHVEFIVIGMQKGGAGQEWGRSHRDPNLTFAPLVLKHNKTPKSIFLSSKK</sequence>
<dbReference type="AlphaFoldDB" id="I3S8A3"/>
<keyword evidence="1" id="KW-0732">Signal</keyword>
<evidence type="ECO:0000313" key="2">
    <source>
        <dbReference type="EMBL" id="AFK36495.1"/>
    </source>
</evidence>
<name>I3S8A3_LOTJA</name>
<evidence type="ECO:0000256" key="1">
    <source>
        <dbReference type="SAM" id="SignalP"/>
    </source>
</evidence>
<reference evidence="2" key="1">
    <citation type="submission" date="2012-05" db="EMBL/GenBank/DDBJ databases">
        <authorList>
            <person name="Krishnakumar V."/>
            <person name="Cheung F."/>
            <person name="Xiao Y."/>
            <person name="Chan A."/>
            <person name="Moskal W.A."/>
            <person name="Town C.D."/>
        </authorList>
    </citation>
    <scope>NUCLEOTIDE SEQUENCE</scope>
</reference>
<feature type="chain" id="PRO_5003679075" description="Secreted protein" evidence="1">
    <location>
        <begin position="23"/>
        <end position="88"/>
    </location>
</feature>
<feature type="signal peptide" evidence="1">
    <location>
        <begin position="1"/>
        <end position="22"/>
    </location>
</feature>
<accession>I3S8A3</accession>
<proteinExistence type="evidence at transcript level"/>
<dbReference type="EMBL" id="BT136700">
    <property type="protein sequence ID" value="AFK36495.1"/>
    <property type="molecule type" value="mRNA"/>
</dbReference>